<comment type="function">
    <text evidence="3">Component of the exocyst complex.</text>
</comment>
<dbReference type="Pfam" id="PF03081">
    <property type="entry name" value="Exo70_C"/>
    <property type="match status" value="1"/>
</dbReference>
<dbReference type="EMBL" id="OZ075146">
    <property type="protein sequence ID" value="CAL5051438.1"/>
    <property type="molecule type" value="Genomic_DNA"/>
</dbReference>
<keyword evidence="2 3" id="KW-0813">Transport</keyword>
<dbReference type="PANTHER" id="PTHR12542">
    <property type="entry name" value="EXOCYST COMPLEX PROTEIN EXO70"/>
    <property type="match status" value="1"/>
</dbReference>
<sequence>MERVFRLRHPELPPAQAASLGELGGRERRRDAEASRTVAALASSPSKLLAALDLYVPLSENRVSLLFVLGDGDESPAPGAEGDVGHGLVAELVSCLEATLEEDAAALAFPGLRQVFMLNKTHAITRHAAGSDLRHLLPAEWLRVREERIEGYIKGYMDASWAPVVSRLDGGRTKQQARRRSPLSAFYAAFENACSAQRSWKVSDPALREALRQAVSEYVGPAYRRYLEDHPEVETAPGRTAEELEQQLSGLFEG</sequence>
<reference evidence="5 6" key="2">
    <citation type="submission" date="2024-10" db="EMBL/GenBank/DDBJ databases">
        <authorList>
            <person name="Ryan C."/>
        </authorList>
    </citation>
    <scope>NUCLEOTIDE SEQUENCE [LARGE SCALE GENOMIC DNA]</scope>
</reference>
<keyword evidence="6" id="KW-1185">Reference proteome</keyword>
<comment type="similarity">
    <text evidence="1 3">Belongs to the EXO70 family.</text>
</comment>
<evidence type="ECO:0000313" key="6">
    <source>
        <dbReference type="Proteomes" id="UP001497457"/>
    </source>
</evidence>
<evidence type="ECO:0000256" key="3">
    <source>
        <dbReference type="RuleBase" id="RU365026"/>
    </source>
</evidence>
<evidence type="ECO:0000313" key="5">
    <source>
        <dbReference type="EMBL" id="CAL5051438.1"/>
    </source>
</evidence>
<dbReference type="Proteomes" id="UP001497457">
    <property type="component" value="Chromosome 36b"/>
</dbReference>
<reference evidence="6" key="1">
    <citation type="submission" date="2024-06" db="EMBL/GenBank/DDBJ databases">
        <authorList>
            <person name="Ryan C."/>
        </authorList>
    </citation>
    <scope>NUCLEOTIDE SEQUENCE [LARGE SCALE GENOMIC DNA]</scope>
</reference>
<protein>
    <recommendedName>
        <fullName evidence="3">Exocyst subunit Exo70 family protein</fullName>
    </recommendedName>
</protein>
<keyword evidence="3" id="KW-0653">Protein transport</keyword>
<dbReference type="SUPFAM" id="SSF74788">
    <property type="entry name" value="Cullin repeat-like"/>
    <property type="match status" value="1"/>
</dbReference>
<name>A0ABC9E7T3_9POAL</name>
<evidence type="ECO:0000259" key="4">
    <source>
        <dbReference type="Pfam" id="PF03081"/>
    </source>
</evidence>
<gene>
    <name evidence="5" type="ORF">URODEC1_LOCUS92140</name>
</gene>
<organism evidence="5 6">
    <name type="scientific">Urochloa decumbens</name>
    <dbReference type="NCBI Taxonomy" id="240449"/>
    <lineage>
        <taxon>Eukaryota</taxon>
        <taxon>Viridiplantae</taxon>
        <taxon>Streptophyta</taxon>
        <taxon>Embryophyta</taxon>
        <taxon>Tracheophyta</taxon>
        <taxon>Spermatophyta</taxon>
        <taxon>Magnoliopsida</taxon>
        <taxon>Liliopsida</taxon>
        <taxon>Poales</taxon>
        <taxon>Poaceae</taxon>
        <taxon>PACMAD clade</taxon>
        <taxon>Panicoideae</taxon>
        <taxon>Panicodae</taxon>
        <taxon>Paniceae</taxon>
        <taxon>Melinidinae</taxon>
        <taxon>Urochloa</taxon>
    </lineage>
</organism>
<dbReference type="GO" id="GO:0015031">
    <property type="term" value="P:protein transport"/>
    <property type="evidence" value="ECO:0007669"/>
    <property type="project" value="UniProtKB-KW"/>
</dbReference>
<dbReference type="AlphaFoldDB" id="A0ABC9E7T3"/>
<dbReference type="Gene3D" id="1.20.1280.170">
    <property type="entry name" value="Exocyst complex component Exo70"/>
    <property type="match status" value="1"/>
</dbReference>
<dbReference type="GO" id="GO:0006887">
    <property type="term" value="P:exocytosis"/>
    <property type="evidence" value="ECO:0007669"/>
    <property type="project" value="UniProtKB-KW"/>
</dbReference>
<dbReference type="InterPro" id="IPR004140">
    <property type="entry name" value="Exo70"/>
</dbReference>
<feature type="domain" description="Exocyst complex subunit Exo70 C-terminal" evidence="4">
    <location>
        <begin position="88"/>
        <end position="248"/>
    </location>
</feature>
<keyword evidence="3" id="KW-0268">Exocytosis</keyword>
<evidence type="ECO:0000256" key="2">
    <source>
        <dbReference type="ARBA" id="ARBA00022448"/>
    </source>
</evidence>
<dbReference type="PANTHER" id="PTHR12542:SF24">
    <property type="entry name" value="EXOCYST SUBUNIT EXO70 FAMILY PROTEIN"/>
    <property type="match status" value="1"/>
</dbReference>
<dbReference type="InterPro" id="IPR046364">
    <property type="entry name" value="Exo70_C"/>
</dbReference>
<accession>A0ABC9E7T3</accession>
<dbReference type="InterPro" id="IPR016159">
    <property type="entry name" value="Cullin_repeat-like_dom_sf"/>
</dbReference>
<proteinExistence type="inferred from homology"/>
<evidence type="ECO:0000256" key="1">
    <source>
        <dbReference type="ARBA" id="ARBA00006756"/>
    </source>
</evidence>